<evidence type="ECO:0008006" key="4">
    <source>
        <dbReference type="Google" id="ProtNLM"/>
    </source>
</evidence>
<dbReference type="GO" id="GO:0004553">
    <property type="term" value="F:hydrolase activity, hydrolyzing O-glycosyl compounds"/>
    <property type="evidence" value="ECO:0007669"/>
    <property type="project" value="InterPro"/>
</dbReference>
<dbReference type="RefSeq" id="WP_157299397.1">
    <property type="nucleotide sequence ID" value="NZ_WRXO01000002.1"/>
</dbReference>
<proteinExistence type="predicted"/>
<feature type="signal peptide" evidence="1">
    <location>
        <begin position="1"/>
        <end position="22"/>
    </location>
</feature>
<evidence type="ECO:0000313" key="2">
    <source>
        <dbReference type="EMBL" id="MVT40763.1"/>
    </source>
</evidence>
<dbReference type="GO" id="GO:0030246">
    <property type="term" value="F:carbohydrate binding"/>
    <property type="evidence" value="ECO:0007669"/>
    <property type="project" value="InterPro"/>
</dbReference>
<protein>
    <recommendedName>
        <fullName evidence="4">Chitin-binding type-3 domain-containing protein</fullName>
    </recommendedName>
</protein>
<keyword evidence="3" id="KW-1185">Reference proteome</keyword>
<dbReference type="InterPro" id="IPR036573">
    <property type="entry name" value="CBM_sf_5/12"/>
</dbReference>
<organism evidence="2 3">
    <name type="scientific">Chitinophaga oryziterrae</name>
    <dbReference type="NCBI Taxonomy" id="1031224"/>
    <lineage>
        <taxon>Bacteria</taxon>
        <taxon>Pseudomonadati</taxon>
        <taxon>Bacteroidota</taxon>
        <taxon>Chitinophagia</taxon>
        <taxon>Chitinophagales</taxon>
        <taxon>Chitinophagaceae</taxon>
        <taxon>Chitinophaga</taxon>
    </lineage>
</organism>
<keyword evidence="1" id="KW-0732">Signal</keyword>
<dbReference type="GO" id="GO:0005975">
    <property type="term" value="P:carbohydrate metabolic process"/>
    <property type="evidence" value="ECO:0007669"/>
    <property type="project" value="InterPro"/>
</dbReference>
<dbReference type="EMBL" id="WRXO01000002">
    <property type="protein sequence ID" value="MVT40763.1"/>
    <property type="molecule type" value="Genomic_DNA"/>
</dbReference>
<comment type="caution">
    <text evidence="2">The sequence shown here is derived from an EMBL/GenBank/DDBJ whole genome shotgun (WGS) entry which is preliminary data.</text>
</comment>
<sequence length="86" mass="9578">MKTKVSYLLLLCFSFFLTNVNASGTKDPIGVKPFAICTGVPPFFYGFTYYPGQRVVYNNNLYQAIATNSGQFPGFSSSWIYLGFCS</sequence>
<dbReference type="GO" id="GO:0005576">
    <property type="term" value="C:extracellular region"/>
    <property type="evidence" value="ECO:0007669"/>
    <property type="project" value="InterPro"/>
</dbReference>
<feature type="chain" id="PRO_5027096988" description="Chitin-binding type-3 domain-containing protein" evidence="1">
    <location>
        <begin position="23"/>
        <end position="86"/>
    </location>
</feature>
<evidence type="ECO:0000313" key="3">
    <source>
        <dbReference type="Proteomes" id="UP000468388"/>
    </source>
</evidence>
<evidence type="ECO:0000256" key="1">
    <source>
        <dbReference type="SAM" id="SignalP"/>
    </source>
</evidence>
<name>A0A6N8J6V3_9BACT</name>
<dbReference type="AlphaFoldDB" id="A0A6N8J6V3"/>
<dbReference type="SUPFAM" id="SSF51055">
    <property type="entry name" value="Carbohydrate binding domain"/>
    <property type="match status" value="1"/>
</dbReference>
<dbReference type="OrthoDB" id="679181at2"/>
<reference evidence="2 3" key="1">
    <citation type="submission" date="2019-12" db="EMBL/GenBank/DDBJ databases">
        <title>The draft genomic sequence of strain Chitinophaga oryziterrae JCM 16595.</title>
        <authorList>
            <person name="Zhang X."/>
        </authorList>
    </citation>
    <scope>NUCLEOTIDE SEQUENCE [LARGE SCALE GENOMIC DNA]</scope>
    <source>
        <strain evidence="2 3">JCM 16595</strain>
    </source>
</reference>
<dbReference type="Gene3D" id="2.10.10.20">
    <property type="entry name" value="Carbohydrate-binding module superfamily 5/12"/>
    <property type="match status" value="1"/>
</dbReference>
<gene>
    <name evidence="2" type="ORF">GO495_09250</name>
</gene>
<accession>A0A6N8J6V3</accession>
<dbReference type="Proteomes" id="UP000468388">
    <property type="component" value="Unassembled WGS sequence"/>
</dbReference>